<reference evidence="2 3" key="1">
    <citation type="submission" date="2016-10" db="EMBL/GenBank/DDBJ databases">
        <authorList>
            <person name="Varghese N."/>
        </authorList>
    </citation>
    <scope>NUCLEOTIDE SEQUENCE [LARGE SCALE GENOMIC DNA]</scope>
</reference>
<dbReference type="Proteomes" id="UP000215453">
    <property type="component" value="Chromosome 12"/>
</dbReference>
<accession>A0A1Y6LYT1</accession>
<evidence type="ECO:0000256" key="1">
    <source>
        <dbReference type="SAM" id="MobiDB-lite"/>
    </source>
</evidence>
<protein>
    <recommendedName>
        <fullName evidence="4">F-box domain-containing protein</fullName>
    </recommendedName>
</protein>
<dbReference type="PANTHER" id="PTHR42085:SF1">
    <property type="entry name" value="F-BOX DOMAIN-CONTAINING PROTEIN"/>
    <property type="match status" value="1"/>
</dbReference>
<dbReference type="AlphaFoldDB" id="A0A1Y6LYT1"/>
<dbReference type="EMBL" id="LT882687">
    <property type="protein sequence ID" value="SMY29555.1"/>
    <property type="molecule type" value="Genomic_DNA"/>
</dbReference>
<feature type="compositionally biased region" description="Basic and acidic residues" evidence="1">
    <location>
        <begin position="124"/>
        <end position="144"/>
    </location>
</feature>
<evidence type="ECO:0000313" key="3">
    <source>
        <dbReference type="Proteomes" id="UP000215453"/>
    </source>
</evidence>
<feature type="region of interest" description="Disordered" evidence="1">
    <location>
        <begin position="107"/>
        <end position="146"/>
    </location>
</feature>
<dbReference type="InterPro" id="IPR038883">
    <property type="entry name" value="AN11006-like"/>
</dbReference>
<feature type="compositionally biased region" description="Polar residues" evidence="1">
    <location>
        <begin position="107"/>
        <end position="118"/>
    </location>
</feature>
<feature type="region of interest" description="Disordered" evidence="1">
    <location>
        <begin position="1"/>
        <end position="45"/>
    </location>
</feature>
<organism evidence="2 3">
    <name type="scientific">Zymoseptoria tritici ST99CH_1A5</name>
    <dbReference type="NCBI Taxonomy" id="1276529"/>
    <lineage>
        <taxon>Eukaryota</taxon>
        <taxon>Fungi</taxon>
        <taxon>Dikarya</taxon>
        <taxon>Ascomycota</taxon>
        <taxon>Pezizomycotina</taxon>
        <taxon>Dothideomycetes</taxon>
        <taxon>Dothideomycetidae</taxon>
        <taxon>Mycosphaerellales</taxon>
        <taxon>Mycosphaerellaceae</taxon>
        <taxon>Zymoseptoria</taxon>
    </lineage>
</organism>
<dbReference type="PANTHER" id="PTHR42085">
    <property type="entry name" value="F-BOX DOMAIN-CONTAINING PROTEIN"/>
    <property type="match status" value="1"/>
</dbReference>
<feature type="compositionally biased region" description="Low complexity" evidence="1">
    <location>
        <begin position="1"/>
        <end position="22"/>
    </location>
</feature>
<sequence length="161" mass="17522">MLRGAVTATSTPTTTRAQSGTPQPSKPARLHMTNSPPTPQNSPLLNLPAELRDAIYGLVLKTDEQISVYHSGFDRPALLQTCKEIYLEALPTFYVINTFRLKTYSFDSPSSPNGTLSQPGGDLLSEHSSDGLESQLKESGRKGETVQSYCGWTAQFSLARS</sequence>
<evidence type="ECO:0008006" key="4">
    <source>
        <dbReference type="Google" id="ProtNLM"/>
    </source>
</evidence>
<name>A0A1Y6LYT1_ZYMTR</name>
<gene>
    <name evidence="2" type="ORF">ZT1A5_G11004</name>
</gene>
<evidence type="ECO:0000313" key="2">
    <source>
        <dbReference type="EMBL" id="SMY29555.1"/>
    </source>
</evidence>
<proteinExistence type="predicted"/>